<protein>
    <submittedName>
        <fullName evidence="1">Uncharacterized protein</fullName>
    </submittedName>
</protein>
<gene>
    <name evidence="1" type="ORF">CFN78_25505</name>
</gene>
<proteinExistence type="predicted"/>
<evidence type="ECO:0000313" key="1">
    <source>
        <dbReference type="EMBL" id="OZM70289.1"/>
    </source>
</evidence>
<accession>A0A263CWD8</accession>
<evidence type="ECO:0000313" key="2">
    <source>
        <dbReference type="Proteomes" id="UP000242444"/>
    </source>
</evidence>
<organism evidence="1 2">
    <name type="scientific">Amycolatopsis antarctica</name>
    <dbReference type="NCBI Taxonomy" id="1854586"/>
    <lineage>
        <taxon>Bacteria</taxon>
        <taxon>Bacillati</taxon>
        <taxon>Actinomycetota</taxon>
        <taxon>Actinomycetes</taxon>
        <taxon>Pseudonocardiales</taxon>
        <taxon>Pseudonocardiaceae</taxon>
        <taxon>Amycolatopsis</taxon>
    </lineage>
</organism>
<comment type="caution">
    <text evidence="1">The sequence shown here is derived from an EMBL/GenBank/DDBJ whole genome shotgun (WGS) entry which is preliminary data.</text>
</comment>
<dbReference type="AlphaFoldDB" id="A0A263CWD8"/>
<name>A0A263CWD8_9PSEU</name>
<dbReference type="Proteomes" id="UP000242444">
    <property type="component" value="Unassembled WGS sequence"/>
</dbReference>
<keyword evidence="2" id="KW-1185">Reference proteome</keyword>
<sequence length="71" mass="8192">MWACAADLATMQQGPKVDLLFRDAANLVWHRHADGRIELHRRPYDWSAEYATAIEETDRAEDHDEATSRPI</sequence>
<dbReference type="EMBL" id="NKYE01000021">
    <property type="protein sequence ID" value="OZM70289.1"/>
    <property type="molecule type" value="Genomic_DNA"/>
</dbReference>
<dbReference type="InParanoid" id="A0A263CWD8"/>
<reference evidence="1 2" key="1">
    <citation type="submission" date="2017-07" db="EMBL/GenBank/DDBJ databases">
        <title>Amycolatopsis antarcticus sp. nov., isolated from the surface of an Antarcticus brown macroalga.</title>
        <authorList>
            <person name="Wang J."/>
            <person name="Leiva S."/>
            <person name="Huang J."/>
            <person name="Huang Y."/>
        </authorList>
    </citation>
    <scope>NUCLEOTIDE SEQUENCE [LARGE SCALE GENOMIC DNA]</scope>
    <source>
        <strain evidence="1 2">AU-G6</strain>
    </source>
</reference>